<sequence length="59" mass="6253">MLELSASAGDLDVTAGGERELVEAVLAKAQELRRICADTAQFSSDVARNLAAAAQTYRQ</sequence>
<dbReference type="AlphaFoldDB" id="A0A1X1ZMJ1"/>
<dbReference type="EMBL" id="LQPH01000109">
    <property type="protein sequence ID" value="ORW24570.1"/>
    <property type="molecule type" value="Genomic_DNA"/>
</dbReference>
<dbReference type="Proteomes" id="UP000193781">
    <property type="component" value="Unassembled WGS sequence"/>
</dbReference>
<comment type="caution">
    <text evidence="1">The sequence shown here is derived from an EMBL/GenBank/DDBJ whole genome shotgun (WGS) entry which is preliminary data.</text>
</comment>
<reference evidence="1 2" key="1">
    <citation type="submission" date="2016-01" db="EMBL/GenBank/DDBJ databases">
        <title>The new phylogeny of the genus Mycobacterium.</title>
        <authorList>
            <person name="Tarcisio F."/>
            <person name="Conor M."/>
            <person name="Antonella G."/>
            <person name="Elisabetta G."/>
            <person name="Giulia F.S."/>
            <person name="Sara T."/>
            <person name="Anna F."/>
            <person name="Clotilde B."/>
            <person name="Roberto B."/>
            <person name="Veronica D.S."/>
            <person name="Fabio R."/>
            <person name="Monica P."/>
            <person name="Olivier J."/>
            <person name="Enrico T."/>
            <person name="Nicola S."/>
        </authorList>
    </citation>
    <scope>NUCLEOTIDE SEQUENCE [LARGE SCALE GENOMIC DNA]</scope>
    <source>
        <strain evidence="1 2">DSM 44803</strain>
    </source>
</reference>
<organism evidence="1 2">
    <name type="scientific">Mycobacterium nebraskense</name>
    <dbReference type="NCBI Taxonomy" id="244292"/>
    <lineage>
        <taxon>Bacteria</taxon>
        <taxon>Bacillati</taxon>
        <taxon>Actinomycetota</taxon>
        <taxon>Actinomycetes</taxon>
        <taxon>Mycobacteriales</taxon>
        <taxon>Mycobacteriaceae</taxon>
        <taxon>Mycobacterium</taxon>
    </lineage>
</organism>
<keyword evidence="2" id="KW-1185">Reference proteome</keyword>
<proteinExistence type="predicted"/>
<accession>A0A1X1ZMJ1</accession>
<protein>
    <submittedName>
        <fullName evidence="1">Uncharacterized protein</fullName>
    </submittedName>
</protein>
<evidence type="ECO:0000313" key="1">
    <source>
        <dbReference type="EMBL" id="ORW24570.1"/>
    </source>
</evidence>
<name>A0A1X1ZMJ1_9MYCO</name>
<gene>
    <name evidence="1" type="ORF">AWC17_03240</name>
</gene>
<evidence type="ECO:0000313" key="2">
    <source>
        <dbReference type="Proteomes" id="UP000193781"/>
    </source>
</evidence>